<dbReference type="Pfam" id="PF22301">
    <property type="entry name" value="AUDH_beta_propeller"/>
    <property type="match status" value="1"/>
</dbReference>
<dbReference type="InterPro" id="IPR028994">
    <property type="entry name" value="Integrin_alpha_N"/>
</dbReference>
<evidence type="ECO:0000259" key="1">
    <source>
        <dbReference type="Pfam" id="PF18637"/>
    </source>
</evidence>
<protein>
    <recommendedName>
        <fullName evidence="5">Aldos-2-ulose dehydratase/isomerase (AUDH) Cupin domain-containing protein</fullName>
    </recommendedName>
</protein>
<sequence length="822" mass="92249">MSKQFTWIPPVPAEATSTPAWSTNFTEKDVKLNLPDGYWIEAFPFRSTPDPNEGPVGPELIAYGLGFMKDGKPEASEVKMYLNPYHDVTKQTENPPKEWDSVVIQKFNFPVAATYGCFRPETGLNDVIICHDYGPSMDALDMDGGIVSYLKNPGNKKSSALWEAREVGHFPSMHRLKTGHFTQKRHLEIIALPIMFKTSDRQSPAPIIIYTPTKFDDDGAPSQWVESRANNDDFRLIHDVEIQHSEVGGLDKVLIASREGINLLWFDEKATSPGGPENWYHENLGLGLPQSRKPFQNPYWGSGSVATGRVGKDRVAYIATCEAFHGNLLTVWVKPPTTRPDELITKERWRRFVIDDFGPLKPNEFTGTVHNVYCADLDGSGVDTIVVACMGYPEGKGKWLRRPPIDLQRGHFARIKISDKSAGRIAVADFRCSGTLDIATISYSVPNYLETKDPGLRVLINNNKQTRCAIKAQRLDEEVLIRVPRAPDALYISELPFLDIAGKKLSIVVLPPHKEYVLSPGFKYQDKDYEKDGIKVINGELHWRRESDGKPRKRGIAIAAQQAASLLPDAKDNIVRAGKLGAIFVRLSSSIATAMPGLDITDMADVATVNSLPFAIDQTTRDMVFPWVRCNDRPWAKDRKTPFDDSFYNLVGYHVVYDDDSLTSFCHIQAWTLGSYKSAEFHDHSDKTFCEIHACIVNGTGQGGMWWAKDEPENSNDHLSQNPGELDPTNLTTFANPVYVGNMHEHGPLWRMNPNNADYPKFRDNGTVEYPYHAWIAGPWPRTSSEPPEGTVETYDCWLAFEFPPTEFQHGIPKYHGCAASK</sequence>
<evidence type="ECO:0008006" key="5">
    <source>
        <dbReference type="Google" id="ProtNLM"/>
    </source>
</evidence>
<dbReference type="InterPro" id="IPR040887">
    <property type="entry name" value="AUDH_Cupin"/>
</dbReference>
<dbReference type="SUPFAM" id="SSF69318">
    <property type="entry name" value="Integrin alpha N-terminal domain"/>
    <property type="match status" value="1"/>
</dbReference>
<organism evidence="3 4">
    <name type="scientific">Rhizoctonia solani</name>
    <dbReference type="NCBI Taxonomy" id="456999"/>
    <lineage>
        <taxon>Eukaryota</taxon>
        <taxon>Fungi</taxon>
        <taxon>Dikarya</taxon>
        <taxon>Basidiomycota</taxon>
        <taxon>Agaricomycotina</taxon>
        <taxon>Agaricomycetes</taxon>
        <taxon>Cantharellales</taxon>
        <taxon>Ceratobasidiaceae</taxon>
        <taxon>Rhizoctonia</taxon>
    </lineage>
</organism>
<comment type="caution">
    <text evidence="3">The sequence shown here is derived from an EMBL/GenBank/DDBJ whole genome shotgun (WGS) entry which is preliminary data.</text>
</comment>
<accession>A0A8H3B5T3</accession>
<dbReference type="Pfam" id="PF18637">
    <property type="entry name" value="AUDH_Cupin"/>
    <property type="match status" value="1"/>
</dbReference>
<dbReference type="Proteomes" id="UP000663853">
    <property type="component" value="Unassembled WGS sequence"/>
</dbReference>
<evidence type="ECO:0000313" key="4">
    <source>
        <dbReference type="Proteomes" id="UP000663853"/>
    </source>
</evidence>
<dbReference type="EMBL" id="CAJMXA010001001">
    <property type="protein sequence ID" value="CAE6448503.1"/>
    <property type="molecule type" value="Genomic_DNA"/>
</dbReference>
<dbReference type="AlphaFoldDB" id="A0A8H3B5T3"/>
<gene>
    <name evidence="3" type="ORF">RDB_LOCUS46119</name>
</gene>
<feature type="domain" description="Aldos-2-ulose dehydratase/isomerase (AUDH) Cupin" evidence="1">
    <location>
        <begin position="469"/>
        <end position="804"/>
    </location>
</feature>
<proteinExistence type="predicted"/>
<evidence type="ECO:0000313" key="3">
    <source>
        <dbReference type="EMBL" id="CAE6448503.1"/>
    </source>
</evidence>
<evidence type="ECO:0000259" key="2">
    <source>
        <dbReference type="Pfam" id="PF22301"/>
    </source>
</evidence>
<dbReference type="Gene3D" id="2.60.120.990">
    <property type="match status" value="1"/>
</dbReference>
<dbReference type="InterPro" id="IPR054583">
    <property type="entry name" value="Beta-prop_AUDH"/>
</dbReference>
<feature type="domain" description="Aldos-2-ulose dehydratase beta-propeller" evidence="2">
    <location>
        <begin position="144"/>
        <end position="334"/>
    </location>
</feature>
<name>A0A8H3B5T3_9AGAM</name>
<reference evidence="3" key="1">
    <citation type="submission" date="2021-01" db="EMBL/GenBank/DDBJ databases">
        <authorList>
            <person name="Kaushik A."/>
        </authorList>
    </citation>
    <scope>NUCLEOTIDE SEQUENCE</scope>
    <source>
        <strain evidence="3">AG6-10EEA</strain>
    </source>
</reference>